<feature type="domain" description="Lcl C-terminal" evidence="2">
    <location>
        <begin position="84"/>
        <end position="206"/>
    </location>
</feature>
<reference evidence="3" key="1">
    <citation type="journal article" date="2021" name="Microb. Physiol.">
        <title>Proteogenomic Insights into the Physiology of Marine, Sulfate-Reducing, Filamentous Desulfonema limicola and Desulfonema magnum.</title>
        <authorList>
            <person name="Schnaars V."/>
            <person name="Wohlbrand L."/>
            <person name="Scheve S."/>
            <person name="Hinrichs C."/>
            <person name="Reinhardt R."/>
            <person name="Rabus R."/>
        </authorList>
    </citation>
    <scope>NUCLEOTIDE SEQUENCE</scope>
    <source>
        <strain evidence="3">4be13</strain>
    </source>
</reference>
<dbReference type="KEGG" id="dmm:dnm_076320"/>
<accession>A0A975BU58</accession>
<feature type="chain" id="PRO_5037977132" evidence="1">
    <location>
        <begin position="25"/>
        <end position="386"/>
    </location>
</feature>
<keyword evidence="4" id="KW-1185">Reference proteome</keyword>
<sequence length="386" mass="43000">MVKKTKMLALSISFILAICSYAAAEWQVPDTGQNECYDFDNHKIIDCGNTGQDGSYKETTNQPSYTKLDSNGEVLPDDAETWAMVQDNVTGLIWEVKTDSNKSTTYTWDEADAYVKSLSLGESSAEWRLPTIKELAFIVNRGTANPSVNKTYFANTQSDFYWSSDDFVPQADSASNEAWVVKFNDGRVEYVTHDKSTSEHYVRAVRGDKLSVSRFIDNGDGTVTDVATKLMWKQTPESMAWKDVPAYCEELTFPEENGYSDWRAPNINELQSLADYSKNITINTNAFPDAAGKYYWSSTTRAEANENHHAWYMGAGGDIYRGDKGASKNVLPVRGPVDEIFNFGHAILGLKALAGLEENGPYLDMNGDQKTGLEDIIFVLRNIAGL</sequence>
<feature type="domain" description="Lcl C-terminal" evidence="2">
    <location>
        <begin position="221"/>
        <end position="334"/>
    </location>
</feature>
<evidence type="ECO:0000313" key="3">
    <source>
        <dbReference type="EMBL" id="QTA91562.1"/>
    </source>
</evidence>
<evidence type="ECO:0000259" key="2">
    <source>
        <dbReference type="Pfam" id="PF07603"/>
    </source>
</evidence>
<keyword evidence="1" id="KW-0732">Signal</keyword>
<dbReference type="InterPro" id="IPR011460">
    <property type="entry name" value="Lcl_C"/>
</dbReference>
<proteinExistence type="predicted"/>
<feature type="signal peptide" evidence="1">
    <location>
        <begin position="1"/>
        <end position="24"/>
    </location>
</feature>
<dbReference type="PANTHER" id="PTHR35812:SF1">
    <property type="entry name" value="LIPOPROTEIN"/>
    <property type="match status" value="1"/>
</dbReference>
<gene>
    <name evidence="3" type="ORF">dnm_076320</name>
</gene>
<evidence type="ECO:0000256" key="1">
    <source>
        <dbReference type="SAM" id="SignalP"/>
    </source>
</evidence>
<dbReference type="Proteomes" id="UP000663722">
    <property type="component" value="Chromosome"/>
</dbReference>
<dbReference type="PANTHER" id="PTHR35812">
    <property type="entry name" value="LIPOPROTEIN"/>
    <property type="match status" value="1"/>
</dbReference>
<dbReference type="AlphaFoldDB" id="A0A975BU58"/>
<dbReference type="EMBL" id="CP061800">
    <property type="protein sequence ID" value="QTA91562.1"/>
    <property type="molecule type" value="Genomic_DNA"/>
</dbReference>
<dbReference type="Pfam" id="PF07603">
    <property type="entry name" value="Lcl_C"/>
    <property type="match status" value="2"/>
</dbReference>
<organism evidence="3 4">
    <name type="scientific">Desulfonema magnum</name>
    <dbReference type="NCBI Taxonomy" id="45655"/>
    <lineage>
        <taxon>Bacteria</taxon>
        <taxon>Pseudomonadati</taxon>
        <taxon>Thermodesulfobacteriota</taxon>
        <taxon>Desulfobacteria</taxon>
        <taxon>Desulfobacterales</taxon>
        <taxon>Desulfococcaceae</taxon>
        <taxon>Desulfonema</taxon>
    </lineage>
</organism>
<protein>
    <submittedName>
        <fullName evidence="3">DUF1566</fullName>
    </submittedName>
</protein>
<name>A0A975BU58_9BACT</name>
<evidence type="ECO:0000313" key="4">
    <source>
        <dbReference type="Proteomes" id="UP000663722"/>
    </source>
</evidence>